<comment type="subunit">
    <text evidence="3 7">Homodimer.</text>
</comment>
<evidence type="ECO:0000256" key="3">
    <source>
        <dbReference type="ARBA" id="ARBA00011738"/>
    </source>
</evidence>
<dbReference type="GO" id="GO:0006532">
    <property type="term" value="P:aspartate biosynthetic process"/>
    <property type="evidence" value="ECO:0007669"/>
    <property type="project" value="TreeGrafter"/>
</dbReference>
<dbReference type="InterPro" id="IPR015424">
    <property type="entry name" value="PyrdxlP-dep_Trfase"/>
</dbReference>
<evidence type="ECO:0000256" key="7">
    <source>
        <dbReference type="RuleBase" id="RU000480"/>
    </source>
</evidence>
<keyword evidence="10" id="KW-1185">Reference proteome</keyword>
<evidence type="ECO:0000256" key="4">
    <source>
        <dbReference type="ARBA" id="ARBA00022576"/>
    </source>
</evidence>
<dbReference type="CDD" id="cd00609">
    <property type="entry name" value="AAT_like"/>
    <property type="match status" value="1"/>
</dbReference>
<keyword evidence="6" id="KW-0663">Pyridoxal phosphate</keyword>
<dbReference type="PRINTS" id="PR00799">
    <property type="entry name" value="TRANSAMINASE"/>
</dbReference>
<dbReference type="GO" id="GO:0004069">
    <property type="term" value="F:L-aspartate:2-oxoglutarate aminotransferase activity"/>
    <property type="evidence" value="ECO:0007669"/>
    <property type="project" value="UniProtKB-EC"/>
</dbReference>
<dbReference type="SUPFAM" id="SSF53383">
    <property type="entry name" value="PLP-dependent transferases"/>
    <property type="match status" value="1"/>
</dbReference>
<dbReference type="InterPro" id="IPR004838">
    <property type="entry name" value="NHTrfase_class1_PyrdxlP-BS"/>
</dbReference>
<reference evidence="9" key="1">
    <citation type="submission" date="2016-03" db="EMBL/GenBank/DDBJ databases">
        <title>Draft genome sequence of Rosellinia necatrix.</title>
        <authorList>
            <person name="Kanematsu S."/>
        </authorList>
    </citation>
    <scope>NUCLEOTIDE SEQUENCE [LARGE SCALE GENOMIC DNA]</scope>
    <source>
        <strain evidence="9">W97</strain>
    </source>
</reference>
<dbReference type="InterPro" id="IPR015421">
    <property type="entry name" value="PyrdxlP-dep_Trfase_major"/>
</dbReference>
<accession>A0A1W2TPU4</accession>
<dbReference type="InterPro" id="IPR000796">
    <property type="entry name" value="Asp_trans"/>
</dbReference>
<protein>
    <recommendedName>
        <fullName evidence="7">Aspartate aminotransferase</fullName>
        <ecNumber evidence="7">2.6.1.1</ecNumber>
    </recommendedName>
</protein>
<dbReference type="Gene3D" id="3.40.640.10">
    <property type="entry name" value="Type I PLP-dependent aspartate aminotransferase-like (Major domain)"/>
    <property type="match status" value="1"/>
</dbReference>
<evidence type="ECO:0000313" key="10">
    <source>
        <dbReference type="Proteomes" id="UP000054516"/>
    </source>
</evidence>
<comment type="cofactor">
    <cofactor evidence="1">
        <name>pyridoxal 5'-phosphate</name>
        <dbReference type="ChEBI" id="CHEBI:597326"/>
    </cofactor>
</comment>
<evidence type="ECO:0000256" key="1">
    <source>
        <dbReference type="ARBA" id="ARBA00001933"/>
    </source>
</evidence>
<keyword evidence="4 7" id="KW-0032">Aminotransferase</keyword>
<dbReference type="GO" id="GO:0030170">
    <property type="term" value="F:pyridoxal phosphate binding"/>
    <property type="evidence" value="ECO:0007669"/>
    <property type="project" value="InterPro"/>
</dbReference>
<dbReference type="AlphaFoldDB" id="A0A1W2TPU4"/>
<evidence type="ECO:0000256" key="2">
    <source>
        <dbReference type="ARBA" id="ARBA00007441"/>
    </source>
</evidence>
<name>A0A1W2TPU4_ROSNE</name>
<evidence type="ECO:0000259" key="8">
    <source>
        <dbReference type="Pfam" id="PF00155"/>
    </source>
</evidence>
<evidence type="ECO:0000313" key="9">
    <source>
        <dbReference type="EMBL" id="GAP90436.1"/>
    </source>
</evidence>
<gene>
    <name evidence="9" type="ORF">SAMD00023353_4500080</name>
</gene>
<proteinExistence type="inferred from homology"/>
<evidence type="ECO:0000256" key="6">
    <source>
        <dbReference type="ARBA" id="ARBA00022898"/>
    </source>
</evidence>
<comment type="catalytic activity">
    <reaction evidence="7">
        <text>L-aspartate + 2-oxoglutarate = oxaloacetate + L-glutamate</text>
        <dbReference type="Rhea" id="RHEA:21824"/>
        <dbReference type="ChEBI" id="CHEBI:16452"/>
        <dbReference type="ChEBI" id="CHEBI:16810"/>
        <dbReference type="ChEBI" id="CHEBI:29985"/>
        <dbReference type="ChEBI" id="CHEBI:29991"/>
        <dbReference type="EC" id="2.6.1.1"/>
    </reaction>
</comment>
<dbReference type="NCBIfam" id="NF006719">
    <property type="entry name" value="PRK09257.1"/>
    <property type="match status" value="1"/>
</dbReference>
<dbReference type="Gene3D" id="3.90.1150.10">
    <property type="entry name" value="Aspartate Aminotransferase, domain 1"/>
    <property type="match status" value="1"/>
</dbReference>
<feature type="domain" description="Aminotransferase class I/classII large" evidence="8">
    <location>
        <begin position="29"/>
        <end position="397"/>
    </location>
</feature>
<comment type="miscellaneous">
    <text evidence="7">In eukaryotes there are cytoplasmic, mitochondrial and chloroplastic isozymes.</text>
</comment>
<dbReference type="GO" id="GO:0005829">
    <property type="term" value="C:cytosol"/>
    <property type="evidence" value="ECO:0007669"/>
    <property type="project" value="TreeGrafter"/>
</dbReference>
<dbReference type="Proteomes" id="UP000054516">
    <property type="component" value="Unassembled WGS sequence"/>
</dbReference>
<dbReference type="InterPro" id="IPR015422">
    <property type="entry name" value="PyrdxlP-dep_Trfase_small"/>
</dbReference>
<sequence>MSMFEQIPDGVPDGVFEMMAAFKRDTNKQKVNLSPGLYCDESATPWVLPTVREARNSLISDATLNYDVSPQAGDPSFVSAAREIMFGEALAGKAIASMQTIGGTGANQFAARLLSDTLRPKTVWLPDPSWENHTKIWTHINPAIKQGLYPYFDYETSTLNIEGMISTLRTQASKGDVLILHACAHNPTGLDPSRDDWQRIAETCEERQLFPFFDFAYQGFATGSIEDDAWAIRHFITRPKGPIELTVAQSFSKNFGLYGERIGCLHVVTKTPSIAAKVDALLRTISRAQISSAPGFSAKVIAMIWKTPELRGKWYDDLRTMTTRLRYMRERLYDELTRRNTPGNWDHILTDTGMFSMTGFPPRQVKRLREEFHVYLMPTGRLSFTGLTEGTVEYVADCMHQVSLE</sequence>
<organism evidence="9">
    <name type="scientific">Rosellinia necatrix</name>
    <name type="common">White root-rot fungus</name>
    <dbReference type="NCBI Taxonomy" id="77044"/>
    <lineage>
        <taxon>Eukaryota</taxon>
        <taxon>Fungi</taxon>
        <taxon>Dikarya</taxon>
        <taxon>Ascomycota</taxon>
        <taxon>Pezizomycotina</taxon>
        <taxon>Sordariomycetes</taxon>
        <taxon>Xylariomycetidae</taxon>
        <taxon>Xylariales</taxon>
        <taxon>Xylariaceae</taxon>
        <taxon>Rosellinia</taxon>
    </lineage>
</organism>
<dbReference type="PANTHER" id="PTHR11879:SF20">
    <property type="entry name" value="ASPARTATE AMINOTRANSFERASE"/>
    <property type="match status" value="1"/>
</dbReference>
<dbReference type="PROSITE" id="PS00105">
    <property type="entry name" value="AA_TRANSFER_CLASS_1"/>
    <property type="match status" value="1"/>
</dbReference>
<dbReference type="OrthoDB" id="550424at2759"/>
<dbReference type="PANTHER" id="PTHR11879">
    <property type="entry name" value="ASPARTATE AMINOTRANSFERASE"/>
    <property type="match status" value="1"/>
</dbReference>
<dbReference type="OMA" id="CPRTVWI"/>
<comment type="similarity">
    <text evidence="2">Belongs to the class-I pyridoxal-phosphate-dependent aminotransferase family.</text>
</comment>
<dbReference type="EMBL" id="DF977490">
    <property type="protein sequence ID" value="GAP90436.1"/>
    <property type="molecule type" value="Genomic_DNA"/>
</dbReference>
<evidence type="ECO:0000256" key="5">
    <source>
        <dbReference type="ARBA" id="ARBA00022679"/>
    </source>
</evidence>
<keyword evidence="5 7" id="KW-0808">Transferase</keyword>
<dbReference type="FunFam" id="3.40.640.10:FF:000066">
    <property type="entry name" value="Aspartate aminotransferase"/>
    <property type="match status" value="1"/>
</dbReference>
<dbReference type="EC" id="2.6.1.1" evidence="7"/>
<dbReference type="InterPro" id="IPR004839">
    <property type="entry name" value="Aminotransferase_I/II_large"/>
</dbReference>
<dbReference type="STRING" id="77044.A0A1W2TPU4"/>
<dbReference type="Pfam" id="PF00155">
    <property type="entry name" value="Aminotran_1_2"/>
    <property type="match status" value="1"/>
</dbReference>